<dbReference type="EMBL" id="JOOY01000061">
    <property type="protein sequence ID" value="OUJ00118.1"/>
    <property type="molecule type" value="Genomic_DNA"/>
</dbReference>
<evidence type="ECO:0000313" key="2">
    <source>
        <dbReference type="Proteomes" id="UP000194999"/>
    </source>
</evidence>
<comment type="caution">
    <text evidence="1">The sequence shown here is derived from an EMBL/GenBank/DDBJ whole genome shotgun (WGS) entry which is preliminary data.</text>
</comment>
<protein>
    <submittedName>
        <fullName evidence="1">Uncharacterized protein</fullName>
    </submittedName>
</protein>
<accession>A0A252B779</accession>
<dbReference type="Proteomes" id="UP000194999">
    <property type="component" value="Unassembled WGS sequence"/>
</dbReference>
<proteinExistence type="predicted"/>
<name>A0A252B779_9PROT</name>
<organism evidence="1 2">
    <name type="scientific">Acetobacter orientalis</name>
    <dbReference type="NCBI Taxonomy" id="146474"/>
    <lineage>
        <taxon>Bacteria</taxon>
        <taxon>Pseudomonadati</taxon>
        <taxon>Pseudomonadota</taxon>
        <taxon>Alphaproteobacteria</taxon>
        <taxon>Acetobacterales</taxon>
        <taxon>Acetobacteraceae</taxon>
        <taxon>Acetobacter</taxon>
    </lineage>
</organism>
<gene>
    <name evidence="1" type="ORF">HK15_10435</name>
</gene>
<dbReference type="AlphaFoldDB" id="A0A252B779"/>
<reference evidence="1 2" key="1">
    <citation type="submission" date="2014-06" db="EMBL/GenBank/DDBJ databases">
        <authorList>
            <person name="Ju J."/>
            <person name="Zhang J."/>
        </authorList>
    </citation>
    <scope>NUCLEOTIDE SEQUENCE [LARGE SCALE GENOMIC DNA]</scope>
    <source>
        <strain evidence="1">DmW_048</strain>
    </source>
</reference>
<evidence type="ECO:0000313" key="1">
    <source>
        <dbReference type="EMBL" id="OUJ00118.1"/>
    </source>
</evidence>
<sequence length="66" mass="7717">MVPVMTADAPAYRRPIPYGRRRESGGQGLRSSLFSHIMQVYAQLWCRERVQRGLRQGWYSLGLDQY</sequence>